<dbReference type="GO" id="GO:0005739">
    <property type="term" value="C:mitochondrion"/>
    <property type="evidence" value="ECO:0007669"/>
    <property type="project" value="TreeGrafter"/>
</dbReference>
<dbReference type="GO" id="GO:0031071">
    <property type="term" value="F:cysteine desulfurase activity"/>
    <property type="evidence" value="ECO:0007669"/>
    <property type="project" value="TreeGrafter"/>
</dbReference>
<evidence type="ECO:0000313" key="4">
    <source>
        <dbReference type="EMBL" id="KAK7313813.1"/>
    </source>
</evidence>
<dbReference type="InterPro" id="IPR015421">
    <property type="entry name" value="PyrdxlP-dep_Trfase_major"/>
</dbReference>
<sequence>MLVLRLCPSFEKARLVSVMAVKNGIGIVEPMEEIGRICKEFNLRFYIDVAQALGKILIDVKKWNEKINVSIEPHINNGGQERGIQSETILTPLVMRMGAAYKVVKREMEYNEKRISALQERLLNEIK</sequence>
<dbReference type="AlphaFoldDB" id="A0AAN9KCL8"/>
<dbReference type="Proteomes" id="UP001367508">
    <property type="component" value="Unassembled WGS sequence"/>
</dbReference>
<dbReference type="Pfam" id="PF00266">
    <property type="entry name" value="Aminotran_5"/>
    <property type="match status" value="1"/>
</dbReference>
<dbReference type="PANTHER" id="PTHR11601">
    <property type="entry name" value="CYSTEINE DESULFURYLASE FAMILY MEMBER"/>
    <property type="match status" value="1"/>
</dbReference>
<dbReference type="Gene3D" id="3.90.1150.10">
    <property type="entry name" value="Aspartate Aminotransferase, domain 1"/>
    <property type="match status" value="1"/>
</dbReference>
<dbReference type="GO" id="GO:0005829">
    <property type="term" value="C:cytosol"/>
    <property type="evidence" value="ECO:0007669"/>
    <property type="project" value="TreeGrafter"/>
</dbReference>
<dbReference type="InterPro" id="IPR015422">
    <property type="entry name" value="PyrdxlP-dep_Trfase_small"/>
</dbReference>
<proteinExistence type="inferred from homology"/>
<feature type="domain" description="Aminotransferase class V" evidence="3">
    <location>
        <begin position="11"/>
        <end position="64"/>
    </location>
</feature>
<dbReference type="SUPFAM" id="SSF53383">
    <property type="entry name" value="PLP-dependent transferases"/>
    <property type="match status" value="1"/>
</dbReference>
<evidence type="ECO:0000259" key="3">
    <source>
        <dbReference type="Pfam" id="PF00266"/>
    </source>
</evidence>
<comment type="cofactor">
    <cofactor evidence="1">
        <name>pyridoxal 5'-phosphate</name>
        <dbReference type="ChEBI" id="CHEBI:597326"/>
    </cofactor>
</comment>
<accession>A0AAN9KCL8</accession>
<dbReference type="GO" id="GO:0016226">
    <property type="term" value="P:iron-sulfur cluster assembly"/>
    <property type="evidence" value="ECO:0007669"/>
    <property type="project" value="TreeGrafter"/>
</dbReference>
<dbReference type="EMBL" id="JAYMYQ010000009">
    <property type="protein sequence ID" value="KAK7313813.1"/>
    <property type="molecule type" value="Genomic_DNA"/>
</dbReference>
<protein>
    <recommendedName>
        <fullName evidence="3">Aminotransferase class V domain-containing protein</fullName>
    </recommendedName>
</protein>
<gene>
    <name evidence="4" type="ORF">VNO77_39015</name>
</gene>
<keyword evidence="5" id="KW-1185">Reference proteome</keyword>
<dbReference type="InterPro" id="IPR000192">
    <property type="entry name" value="Aminotrans_V_dom"/>
</dbReference>
<organism evidence="4 5">
    <name type="scientific">Canavalia gladiata</name>
    <name type="common">Sword bean</name>
    <name type="synonym">Dolichos gladiatus</name>
    <dbReference type="NCBI Taxonomy" id="3824"/>
    <lineage>
        <taxon>Eukaryota</taxon>
        <taxon>Viridiplantae</taxon>
        <taxon>Streptophyta</taxon>
        <taxon>Embryophyta</taxon>
        <taxon>Tracheophyta</taxon>
        <taxon>Spermatophyta</taxon>
        <taxon>Magnoliopsida</taxon>
        <taxon>eudicotyledons</taxon>
        <taxon>Gunneridae</taxon>
        <taxon>Pentapetalae</taxon>
        <taxon>rosids</taxon>
        <taxon>fabids</taxon>
        <taxon>Fabales</taxon>
        <taxon>Fabaceae</taxon>
        <taxon>Papilionoideae</taxon>
        <taxon>50 kb inversion clade</taxon>
        <taxon>NPAAA clade</taxon>
        <taxon>indigoferoid/millettioid clade</taxon>
        <taxon>Phaseoleae</taxon>
        <taxon>Canavalia</taxon>
    </lineage>
</organism>
<evidence type="ECO:0000313" key="5">
    <source>
        <dbReference type="Proteomes" id="UP001367508"/>
    </source>
</evidence>
<name>A0AAN9KCL8_CANGL</name>
<reference evidence="4 5" key="1">
    <citation type="submission" date="2024-01" db="EMBL/GenBank/DDBJ databases">
        <title>The genomes of 5 underutilized Papilionoideae crops provide insights into root nodulation and disease resistanc.</title>
        <authorList>
            <person name="Jiang F."/>
        </authorList>
    </citation>
    <scope>NUCLEOTIDE SEQUENCE [LARGE SCALE GENOMIC DNA]</scope>
    <source>
        <strain evidence="4">LVBAO_FW01</strain>
        <tissue evidence="4">Leaves</tissue>
    </source>
</reference>
<dbReference type="InterPro" id="IPR015424">
    <property type="entry name" value="PyrdxlP-dep_Trfase"/>
</dbReference>
<comment type="caution">
    <text evidence="4">The sequence shown here is derived from an EMBL/GenBank/DDBJ whole genome shotgun (WGS) entry which is preliminary data.</text>
</comment>
<evidence type="ECO:0000256" key="2">
    <source>
        <dbReference type="ARBA" id="ARBA00006490"/>
    </source>
</evidence>
<dbReference type="Gene3D" id="3.40.640.10">
    <property type="entry name" value="Type I PLP-dependent aspartate aminotransferase-like (Major domain)"/>
    <property type="match status" value="2"/>
</dbReference>
<comment type="similarity">
    <text evidence="2">Belongs to the class-V pyridoxal-phosphate-dependent aminotransferase family. NifS/IscS subfamily.</text>
</comment>
<dbReference type="PANTHER" id="PTHR11601:SF34">
    <property type="entry name" value="CYSTEINE DESULFURASE"/>
    <property type="match status" value="1"/>
</dbReference>
<evidence type="ECO:0000256" key="1">
    <source>
        <dbReference type="ARBA" id="ARBA00001933"/>
    </source>
</evidence>